<dbReference type="CDD" id="cd07247">
    <property type="entry name" value="SgaA_N_like"/>
    <property type="match status" value="1"/>
</dbReference>
<dbReference type="InterPro" id="IPR052164">
    <property type="entry name" value="Anthracycline_SecMetBiosynth"/>
</dbReference>
<dbReference type="PANTHER" id="PTHR33993">
    <property type="entry name" value="GLYOXALASE-RELATED"/>
    <property type="match status" value="1"/>
</dbReference>
<dbReference type="InterPro" id="IPR041581">
    <property type="entry name" value="Glyoxalase_6"/>
</dbReference>
<dbReference type="SUPFAM" id="SSF54593">
    <property type="entry name" value="Glyoxalase/Bleomycin resistance protein/Dihydroxybiphenyl dioxygenase"/>
    <property type="match status" value="2"/>
</dbReference>
<evidence type="ECO:0000259" key="1">
    <source>
        <dbReference type="PROSITE" id="PS51819"/>
    </source>
</evidence>
<protein>
    <submittedName>
        <fullName evidence="2">27 kDa antigen Cfp30B</fullName>
    </submittedName>
</protein>
<evidence type="ECO:0000313" key="3">
    <source>
        <dbReference type="Proteomes" id="UP000829494"/>
    </source>
</evidence>
<feature type="domain" description="VOC" evidence="1">
    <location>
        <begin position="16"/>
        <end position="129"/>
    </location>
</feature>
<dbReference type="InterPro" id="IPR004360">
    <property type="entry name" value="Glyas_Fos-R_dOase_dom"/>
</dbReference>
<keyword evidence="3" id="KW-1185">Reference proteome</keyword>
<accession>A0ABY3Z425</accession>
<dbReference type="PANTHER" id="PTHR33993:SF10">
    <property type="entry name" value="CONSERVED PROTEIN"/>
    <property type="match status" value="1"/>
</dbReference>
<sequence length="262" mass="27546">MIQGYFVPMTAFAAGAPCWADVMLPDLEAGKRFYGELFGWTFSAGSAEHGGYTQAYRDGRAAAGLMPKPDGRLPTAWTIYFATPDAARTSAKILEAGGRIVSEAVPVGDLGTMLVATDPTGAVFSVWQAGTHPGFEVTGEPGAYVRTGLSTRDPQGADAFYGAVFGFESVADSPASDERFRPWRLAGQKEEIGGRALMGDRVPAEMPPHFTVCFLVAAMDDAVRTATRLGGRVTAEPITTPGGPFAVLTDNQGAAFGVLSPK</sequence>
<dbReference type="InterPro" id="IPR037523">
    <property type="entry name" value="VOC_core"/>
</dbReference>
<evidence type="ECO:0000313" key="2">
    <source>
        <dbReference type="EMBL" id="UNZ05006.1"/>
    </source>
</evidence>
<organism evidence="2 3">
    <name type="scientific">Streptomyces rimosus subsp. rimosus</name>
    <dbReference type="NCBI Taxonomy" id="132474"/>
    <lineage>
        <taxon>Bacteria</taxon>
        <taxon>Bacillati</taxon>
        <taxon>Actinomycetota</taxon>
        <taxon>Actinomycetes</taxon>
        <taxon>Kitasatosporales</taxon>
        <taxon>Streptomycetaceae</taxon>
        <taxon>Streptomyces</taxon>
    </lineage>
</organism>
<dbReference type="Pfam" id="PF18029">
    <property type="entry name" value="Glyoxalase_6"/>
    <property type="match status" value="1"/>
</dbReference>
<feature type="domain" description="VOC" evidence="1">
    <location>
        <begin position="143"/>
        <end position="261"/>
    </location>
</feature>
<reference evidence="2 3" key="1">
    <citation type="submission" date="2022-03" db="EMBL/GenBank/DDBJ databases">
        <title>Complete genome of Streptomyces rimosus ssp. rimosus R7 (=ATCC 10970).</title>
        <authorList>
            <person name="Beganovic S."/>
            <person name="Ruckert C."/>
            <person name="Busche T."/>
            <person name="Kalinowski J."/>
            <person name="Wittmann C."/>
        </authorList>
    </citation>
    <scope>NUCLEOTIDE SEQUENCE [LARGE SCALE GENOMIC DNA]</scope>
    <source>
        <strain evidence="2 3">R7</strain>
    </source>
</reference>
<dbReference type="EMBL" id="CP094298">
    <property type="protein sequence ID" value="UNZ05006.1"/>
    <property type="molecule type" value="Genomic_DNA"/>
</dbReference>
<name>A0ABY3Z425_STRRM</name>
<dbReference type="Pfam" id="PF00903">
    <property type="entry name" value="Glyoxalase"/>
    <property type="match status" value="1"/>
</dbReference>
<gene>
    <name evidence="2" type="ORF">SRIMR7_22900</name>
</gene>
<proteinExistence type="predicted"/>
<dbReference type="InterPro" id="IPR029068">
    <property type="entry name" value="Glyas_Bleomycin-R_OHBP_Dase"/>
</dbReference>
<dbReference type="PROSITE" id="PS51819">
    <property type="entry name" value="VOC"/>
    <property type="match status" value="2"/>
</dbReference>
<dbReference type="Proteomes" id="UP000829494">
    <property type="component" value="Chromosome"/>
</dbReference>
<dbReference type="Gene3D" id="3.10.180.10">
    <property type="entry name" value="2,3-Dihydroxybiphenyl 1,2-Dioxygenase, domain 1"/>
    <property type="match status" value="2"/>
</dbReference>